<dbReference type="OrthoDB" id="3400184at2"/>
<dbReference type="InterPro" id="IPR045428">
    <property type="entry name" value="EACC1"/>
</dbReference>
<proteinExistence type="predicted"/>
<dbReference type="RefSeq" id="WP_091306292.1">
    <property type="nucleotide sequence ID" value="NZ_FNSO01000004.1"/>
</dbReference>
<dbReference type="Proteomes" id="UP000199622">
    <property type="component" value="Unassembled WGS sequence"/>
</dbReference>
<organism evidence="1 2">
    <name type="scientific">Amycolatopsis tolypomycina</name>
    <dbReference type="NCBI Taxonomy" id="208445"/>
    <lineage>
        <taxon>Bacteria</taxon>
        <taxon>Bacillati</taxon>
        <taxon>Actinomycetota</taxon>
        <taxon>Actinomycetes</taxon>
        <taxon>Pseudonocardiales</taxon>
        <taxon>Pseudonocardiaceae</taxon>
        <taxon>Amycolatopsis</taxon>
    </lineage>
</organism>
<accession>A0A1H4PGK5</accession>
<keyword evidence="2" id="KW-1185">Reference proteome</keyword>
<evidence type="ECO:0000313" key="1">
    <source>
        <dbReference type="EMBL" id="SEC06520.1"/>
    </source>
</evidence>
<protein>
    <submittedName>
        <fullName evidence="1">Uncharacterized protein</fullName>
    </submittedName>
</protein>
<dbReference type="STRING" id="208445.SAMN04489727_2431"/>
<gene>
    <name evidence="1" type="ORF">SAMN04489727_2431</name>
</gene>
<dbReference type="EMBL" id="FNSO01000004">
    <property type="protein sequence ID" value="SEC06520.1"/>
    <property type="molecule type" value="Genomic_DNA"/>
</dbReference>
<name>A0A1H4PGK5_9PSEU</name>
<reference evidence="2" key="1">
    <citation type="submission" date="2016-10" db="EMBL/GenBank/DDBJ databases">
        <authorList>
            <person name="Varghese N."/>
            <person name="Submissions S."/>
        </authorList>
    </citation>
    <scope>NUCLEOTIDE SEQUENCE [LARGE SCALE GENOMIC DNA]</scope>
    <source>
        <strain evidence="2">DSM 44544</strain>
    </source>
</reference>
<evidence type="ECO:0000313" key="2">
    <source>
        <dbReference type="Proteomes" id="UP000199622"/>
    </source>
</evidence>
<dbReference type="AlphaFoldDB" id="A0A1H4PGK5"/>
<dbReference type="Pfam" id="PF19953">
    <property type="entry name" value="EACC1"/>
    <property type="match status" value="1"/>
</dbReference>
<sequence length="118" mass="12623">MQARIRVTTDDARDRLRPLLTWLRAEDELRGRVELTGAAPAPGEMGAVADVLTVALGGGGAAAVLARSLTTWLRQQRSDTTIEITTDADGGRSVKVTAQRVADAEAVIKSVLDAERER</sequence>